<keyword evidence="2 5" id="KW-0812">Transmembrane</keyword>
<evidence type="ECO:0000313" key="7">
    <source>
        <dbReference type="EMBL" id="CAI5452504.1"/>
    </source>
</evidence>
<dbReference type="Pfam" id="PF00083">
    <property type="entry name" value="Sugar_tr"/>
    <property type="match status" value="1"/>
</dbReference>
<comment type="caution">
    <text evidence="7">The sequence shown here is derived from an EMBL/GenBank/DDBJ whole genome shotgun (WGS) entry which is preliminary data.</text>
</comment>
<keyword evidence="4 5" id="KW-0472">Membrane</keyword>
<feature type="domain" description="Major facilitator superfamily (MFS) profile" evidence="6">
    <location>
        <begin position="54"/>
        <end position="499"/>
    </location>
</feature>
<organism evidence="7 8">
    <name type="scientific">Caenorhabditis angaria</name>
    <dbReference type="NCBI Taxonomy" id="860376"/>
    <lineage>
        <taxon>Eukaryota</taxon>
        <taxon>Metazoa</taxon>
        <taxon>Ecdysozoa</taxon>
        <taxon>Nematoda</taxon>
        <taxon>Chromadorea</taxon>
        <taxon>Rhabditida</taxon>
        <taxon>Rhabditina</taxon>
        <taxon>Rhabditomorpha</taxon>
        <taxon>Rhabditoidea</taxon>
        <taxon>Rhabditidae</taxon>
        <taxon>Peloderinae</taxon>
        <taxon>Caenorhabditis</taxon>
    </lineage>
</organism>
<feature type="transmembrane region" description="Helical" evidence="5">
    <location>
        <begin position="404"/>
        <end position="429"/>
    </location>
</feature>
<feature type="transmembrane region" description="Helical" evidence="5">
    <location>
        <begin position="21"/>
        <end position="40"/>
    </location>
</feature>
<dbReference type="GO" id="GO:0016020">
    <property type="term" value="C:membrane"/>
    <property type="evidence" value="ECO:0007669"/>
    <property type="project" value="UniProtKB-SubCell"/>
</dbReference>
<keyword evidence="8" id="KW-1185">Reference proteome</keyword>
<dbReference type="Gene3D" id="1.20.1250.20">
    <property type="entry name" value="MFS general substrate transporter like domains"/>
    <property type="match status" value="1"/>
</dbReference>
<dbReference type="InterPro" id="IPR020846">
    <property type="entry name" value="MFS_dom"/>
</dbReference>
<comment type="subcellular location">
    <subcellularLocation>
        <location evidence="1">Membrane</location>
        <topology evidence="1">Multi-pass membrane protein</topology>
    </subcellularLocation>
</comment>
<reference evidence="7" key="1">
    <citation type="submission" date="2022-11" db="EMBL/GenBank/DDBJ databases">
        <authorList>
            <person name="Kikuchi T."/>
        </authorList>
    </citation>
    <scope>NUCLEOTIDE SEQUENCE</scope>
    <source>
        <strain evidence="7">PS1010</strain>
    </source>
</reference>
<feature type="transmembrane region" description="Helical" evidence="5">
    <location>
        <begin position="139"/>
        <end position="157"/>
    </location>
</feature>
<feature type="transmembrane region" description="Helical" evidence="5">
    <location>
        <begin position="345"/>
        <end position="368"/>
    </location>
</feature>
<evidence type="ECO:0000256" key="5">
    <source>
        <dbReference type="SAM" id="Phobius"/>
    </source>
</evidence>
<evidence type="ECO:0000256" key="4">
    <source>
        <dbReference type="ARBA" id="ARBA00023136"/>
    </source>
</evidence>
<feature type="transmembrane region" description="Helical" evidence="5">
    <location>
        <begin position="474"/>
        <end position="495"/>
    </location>
</feature>
<feature type="transmembrane region" description="Helical" evidence="5">
    <location>
        <begin position="313"/>
        <end position="333"/>
    </location>
</feature>
<accession>A0A9P1IYH1</accession>
<sequence>MEKLNFLEKEKIEHSDDLLRMGKYAILVCIFTEIAMLSQLSNTMFMIYAGSTPQILSCHSGNLTFSSNLEACQEENWKICQNHSSQITFDRQFYGITEQFLLFCDDAKLEKLGISIQMFGLMLGCLVFGQIADSYGRRIPMLICLIMCTIFGILSAFANNFWIFTALRTILSFFNGGQCTVSVVYMIENVPKKSRMYLSTLISFSPNVILLGILAWFFQKWDHLAIVISVLILPSVIIISGFLHESPRWLMQKGKIDEAQKTILKINKFDGSKSRKLDPVALSEILKNEHAQFSENSSKTQHSFKDLVSTKQTAIGTFVIGFTFFSTTFINYANMFNLGSISGSIYMNSIMIGSLRYSVSIFCGFLDFKYLCFNRKISHGLCSLMTICAILVTILIKVSGESEAFGIIVRFCVLLSCTMTSQAIIVASVTCNELMPTAIRSLAYSVAQLSSRFGIVLSPHLFFLHLYIGDGLDILPYLIALLFAVADLIFFKYLIPETKNKPLEDHIRK</sequence>
<feature type="transmembrane region" description="Helical" evidence="5">
    <location>
        <begin position="449"/>
        <end position="468"/>
    </location>
</feature>
<dbReference type="GO" id="GO:0022857">
    <property type="term" value="F:transmembrane transporter activity"/>
    <property type="evidence" value="ECO:0007669"/>
    <property type="project" value="InterPro"/>
</dbReference>
<feature type="transmembrane region" description="Helical" evidence="5">
    <location>
        <begin position="163"/>
        <end position="185"/>
    </location>
</feature>
<keyword evidence="3 5" id="KW-1133">Transmembrane helix</keyword>
<dbReference type="Proteomes" id="UP001152747">
    <property type="component" value="Unassembled WGS sequence"/>
</dbReference>
<dbReference type="PANTHER" id="PTHR24064">
    <property type="entry name" value="SOLUTE CARRIER FAMILY 22 MEMBER"/>
    <property type="match status" value="1"/>
</dbReference>
<feature type="transmembrane region" description="Helical" evidence="5">
    <location>
        <begin position="197"/>
        <end position="218"/>
    </location>
</feature>
<dbReference type="InterPro" id="IPR036259">
    <property type="entry name" value="MFS_trans_sf"/>
</dbReference>
<dbReference type="OrthoDB" id="5296287at2759"/>
<dbReference type="InterPro" id="IPR005828">
    <property type="entry name" value="MFS_sugar_transport-like"/>
</dbReference>
<evidence type="ECO:0000313" key="8">
    <source>
        <dbReference type="Proteomes" id="UP001152747"/>
    </source>
</evidence>
<dbReference type="EMBL" id="CANHGI010000005">
    <property type="protein sequence ID" value="CAI5452504.1"/>
    <property type="molecule type" value="Genomic_DNA"/>
</dbReference>
<evidence type="ECO:0000256" key="2">
    <source>
        <dbReference type="ARBA" id="ARBA00022692"/>
    </source>
</evidence>
<name>A0A9P1IYH1_9PELO</name>
<evidence type="ECO:0000259" key="6">
    <source>
        <dbReference type="PROSITE" id="PS50850"/>
    </source>
</evidence>
<feature type="transmembrane region" description="Helical" evidence="5">
    <location>
        <begin position="112"/>
        <end position="132"/>
    </location>
</feature>
<feature type="transmembrane region" description="Helical" evidence="5">
    <location>
        <begin position="224"/>
        <end position="243"/>
    </location>
</feature>
<protein>
    <recommendedName>
        <fullName evidence="6">Major facilitator superfamily (MFS) profile domain-containing protein</fullName>
    </recommendedName>
</protein>
<dbReference type="SUPFAM" id="SSF103473">
    <property type="entry name" value="MFS general substrate transporter"/>
    <property type="match status" value="1"/>
</dbReference>
<feature type="transmembrane region" description="Helical" evidence="5">
    <location>
        <begin position="380"/>
        <end position="398"/>
    </location>
</feature>
<proteinExistence type="predicted"/>
<dbReference type="AlphaFoldDB" id="A0A9P1IYH1"/>
<dbReference type="PROSITE" id="PS50850">
    <property type="entry name" value="MFS"/>
    <property type="match status" value="1"/>
</dbReference>
<evidence type="ECO:0000256" key="1">
    <source>
        <dbReference type="ARBA" id="ARBA00004141"/>
    </source>
</evidence>
<gene>
    <name evidence="7" type="ORF">CAMP_LOCUS15141</name>
</gene>
<evidence type="ECO:0000256" key="3">
    <source>
        <dbReference type="ARBA" id="ARBA00022989"/>
    </source>
</evidence>